<comment type="caution">
    <text evidence="2">The sequence shown here is derived from an EMBL/GenBank/DDBJ whole genome shotgun (WGS) entry which is preliminary data.</text>
</comment>
<dbReference type="PIRSF" id="PIRSF029826">
    <property type="entry name" value="UCP029826_pph"/>
    <property type="match status" value="1"/>
</dbReference>
<dbReference type="InterPro" id="IPR025984">
    <property type="entry name" value="DCTPP"/>
</dbReference>
<dbReference type="PANTHER" id="PTHR14552:SF21">
    <property type="entry name" value="DCTP PYROPHOSPHATASE 1"/>
    <property type="match status" value="1"/>
</dbReference>
<dbReference type="GO" id="GO:0042262">
    <property type="term" value="P:DNA protection"/>
    <property type="evidence" value="ECO:0007669"/>
    <property type="project" value="UniProtKB-UniRule"/>
</dbReference>
<dbReference type="AlphaFoldDB" id="A0A9Q0JXU2"/>
<comment type="catalytic activity">
    <reaction evidence="1">
        <text>dCTP + H2O = dCMP + diphosphate + H(+)</text>
        <dbReference type="Rhea" id="RHEA:22636"/>
        <dbReference type="ChEBI" id="CHEBI:15377"/>
        <dbReference type="ChEBI" id="CHEBI:15378"/>
        <dbReference type="ChEBI" id="CHEBI:33019"/>
        <dbReference type="ChEBI" id="CHEBI:57566"/>
        <dbReference type="ChEBI" id="CHEBI:61481"/>
        <dbReference type="EC" id="3.6.1.12"/>
    </reaction>
</comment>
<organism evidence="2 3">
    <name type="scientific">Protea cynaroides</name>
    <dbReference type="NCBI Taxonomy" id="273540"/>
    <lineage>
        <taxon>Eukaryota</taxon>
        <taxon>Viridiplantae</taxon>
        <taxon>Streptophyta</taxon>
        <taxon>Embryophyta</taxon>
        <taxon>Tracheophyta</taxon>
        <taxon>Spermatophyta</taxon>
        <taxon>Magnoliopsida</taxon>
        <taxon>Proteales</taxon>
        <taxon>Proteaceae</taxon>
        <taxon>Protea</taxon>
    </lineage>
</organism>
<accession>A0A9Q0JXU2</accession>
<reference evidence="2" key="1">
    <citation type="journal article" date="2023" name="Plant J.">
        <title>The genome of the king protea, Protea cynaroides.</title>
        <authorList>
            <person name="Chang J."/>
            <person name="Duong T.A."/>
            <person name="Schoeman C."/>
            <person name="Ma X."/>
            <person name="Roodt D."/>
            <person name="Barker N."/>
            <person name="Li Z."/>
            <person name="Van de Peer Y."/>
            <person name="Mizrachi E."/>
        </authorList>
    </citation>
    <scope>NUCLEOTIDE SEQUENCE</scope>
    <source>
        <tissue evidence="2">Young leaves</tissue>
    </source>
</reference>
<name>A0A9Q0JXU2_9MAGN</name>
<evidence type="ECO:0000256" key="1">
    <source>
        <dbReference type="PIRNR" id="PIRNR029826"/>
    </source>
</evidence>
<keyword evidence="1" id="KW-0378">Hydrolase</keyword>
<keyword evidence="1" id="KW-0479">Metal-binding</keyword>
<gene>
    <name evidence="2" type="ORF">NE237_012240</name>
</gene>
<dbReference type="Proteomes" id="UP001141806">
    <property type="component" value="Unassembled WGS sequence"/>
</dbReference>
<sequence>MTGISQREGVTLEELKKKMADFARERDWDKFHSPRNLLLALVGEVGELSEIFQWKGEVPKGLPDWKEEEKDHLGEELSDVLLYLVRLSDICGVDLGKAALRKVELNAIKYPVGLCKGSSKKYTHITTTTTTDSEVQSNNGCSGNV</sequence>
<comment type="function">
    <text evidence="1">Hydrolyzes deoxynucleoside triphosphates (dNTPs) to the corresponding nucleoside monophosphates. Has a strong preference for dCTP and its analogs including 5-iodo-dCTP and 5-methyl-dCTP for which it may even have a higher efficiency. May protect DNA or RNA against the incorporation of these genotoxic nucleotide analogs through their catabolism.</text>
</comment>
<dbReference type="SUPFAM" id="SSF101386">
    <property type="entry name" value="all-alpha NTP pyrophosphatases"/>
    <property type="match status" value="1"/>
</dbReference>
<dbReference type="GO" id="GO:0006253">
    <property type="term" value="P:dCTP catabolic process"/>
    <property type="evidence" value="ECO:0007669"/>
    <property type="project" value="UniProtKB-UniRule"/>
</dbReference>
<dbReference type="OrthoDB" id="411123at2759"/>
<dbReference type="EMBL" id="JAMYWD010000011">
    <property type="protein sequence ID" value="KAJ4955457.1"/>
    <property type="molecule type" value="Genomic_DNA"/>
</dbReference>
<keyword evidence="1" id="KW-0963">Cytoplasm</keyword>
<comment type="subcellular location">
    <subcellularLocation>
        <location evidence="1">Cytoplasm</location>
        <location evidence="1">Cytosol</location>
    </subcellularLocation>
</comment>
<protein>
    <recommendedName>
        <fullName evidence="1">dCTP pyrophosphatase 1</fullName>
        <ecNumber evidence="1">3.6.1.12</ecNumber>
    </recommendedName>
</protein>
<evidence type="ECO:0000313" key="2">
    <source>
        <dbReference type="EMBL" id="KAJ4955457.1"/>
    </source>
</evidence>
<comment type="cofactor">
    <cofactor evidence="1">
        <name>Mg(2+)</name>
        <dbReference type="ChEBI" id="CHEBI:18420"/>
    </cofactor>
</comment>
<dbReference type="CDD" id="cd11537">
    <property type="entry name" value="NTP-PPase_RS21-C6_like"/>
    <property type="match status" value="1"/>
</dbReference>
<dbReference type="GO" id="GO:0047840">
    <property type="term" value="F:dCTP diphosphatase activity"/>
    <property type="evidence" value="ECO:0007669"/>
    <property type="project" value="UniProtKB-UniRule"/>
</dbReference>
<dbReference type="GO" id="GO:0000287">
    <property type="term" value="F:magnesium ion binding"/>
    <property type="evidence" value="ECO:0007669"/>
    <property type="project" value="UniProtKB-UniRule"/>
</dbReference>
<proteinExistence type="predicted"/>
<dbReference type="Gene3D" id="1.10.287.1080">
    <property type="entry name" value="MazG-like"/>
    <property type="match status" value="1"/>
</dbReference>
<comment type="subunit">
    <text evidence="1">Homotetramer.</text>
</comment>
<dbReference type="PANTHER" id="PTHR14552">
    <property type="match status" value="1"/>
</dbReference>
<dbReference type="EC" id="3.6.1.12" evidence="1"/>
<evidence type="ECO:0000313" key="3">
    <source>
        <dbReference type="Proteomes" id="UP001141806"/>
    </source>
</evidence>
<keyword evidence="1" id="KW-0460">Magnesium</keyword>
<dbReference type="Pfam" id="PF12643">
    <property type="entry name" value="MazG-like"/>
    <property type="match status" value="1"/>
</dbReference>
<dbReference type="GO" id="GO:0005829">
    <property type="term" value="C:cytosol"/>
    <property type="evidence" value="ECO:0007669"/>
    <property type="project" value="UniProtKB-SubCell"/>
</dbReference>
<keyword evidence="3" id="KW-1185">Reference proteome</keyword>